<dbReference type="EMBL" id="JAULBC010000011">
    <property type="protein sequence ID" value="MEX6690875.1"/>
    <property type="molecule type" value="Genomic_DNA"/>
</dbReference>
<protein>
    <recommendedName>
        <fullName evidence="4">Acyl carrier protein</fullName>
    </recommendedName>
</protein>
<accession>A0ABV3ZMT3</accession>
<keyword evidence="1" id="KW-0812">Transmembrane</keyword>
<feature type="transmembrane region" description="Helical" evidence="1">
    <location>
        <begin position="124"/>
        <end position="142"/>
    </location>
</feature>
<comment type="caution">
    <text evidence="2">The sequence shown here is derived from an EMBL/GenBank/DDBJ whole genome shotgun (WGS) entry which is preliminary data.</text>
</comment>
<gene>
    <name evidence="2" type="ORF">QTN47_25425</name>
</gene>
<keyword evidence="1" id="KW-1133">Transmembrane helix</keyword>
<evidence type="ECO:0008006" key="4">
    <source>
        <dbReference type="Google" id="ProtNLM"/>
    </source>
</evidence>
<evidence type="ECO:0000256" key="1">
    <source>
        <dbReference type="SAM" id="Phobius"/>
    </source>
</evidence>
<sequence>MTDLETCNLSNVDPEDISDVLKKVEKSFEIKFGETELKDVKTFGELCDIIANKVQGENSNDCTTQQAFYKLREAIAYTLLIDKNSITPDTDLQMLFPRQYRRRKVKEVKNRLDAQFDILEIKEWLKWTYFVGVIISLLIFFFKWQYALSGLAFFSFSGWTASKFFATEIATQTVGQLAEKISKENYLKARRNRATINRIEIAKKVKELFKTDLCLEDKVLTREATFV</sequence>
<proteinExistence type="predicted"/>
<evidence type="ECO:0000313" key="3">
    <source>
        <dbReference type="Proteomes" id="UP001560573"/>
    </source>
</evidence>
<dbReference type="Proteomes" id="UP001560573">
    <property type="component" value="Unassembled WGS sequence"/>
</dbReference>
<evidence type="ECO:0000313" key="2">
    <source>
        <dbReference type="EMBL" id="MEX6690875.1"/>
    </source>
</evidence>
<name>A0ABV3ZMT3_9BACT</name>
<keyword evidence="3" id="KW-1185">Reference proteome</keyword>
<dbReference type="RefSeq" id="WP_369332291.1">
    <property type="nucleotide sequence ID" value="NZ_JAULBC010000011.1"/>
</dbReference>
<organism evidence="2 3">
    <name type="scientific">Danxiaibacter flavus</name>
    <dbReference type="NCBI Taxonomy" id="3049108"/>
    <lineage>
        <taxon>Bacteria</taxon>
        <taxon>Pseudomonadati</taxon>
        <taxon>Bacteroidota</taxon>
        <taxon>Chitinophagia</taxon>
        <taxon>Chitinophagales</taxon>
        <taxon>Chitinophagaceae</taxon>
        <taxon>Danxiaibacter</taxon>
    </lineage>
</organism>
<keyword evidence="1" id="KW-0472">Membrane</keyword>
<reference evidence="2 3" key="1">
    <citation type="submission" date="2023-07" db="EMBL/GenBank/DDBJ databases">
        <authorList>
            <person name="Lian W.-H."/>
        </authorList>
    </citation>
    <scope>NUCLEOTIDE SEQUENCE [LARGE SCALE GENOMIC DNA]</scope>
    <source>
        <strain evidence="2 3">SYSU DXS3180</strain>
    </source>
</reference>